<protein>
    <submittedName>
        <fullName evidence="8">Cytochrome c-type biogenesis protein CcmI</fullName>
    </submittedName>
</protein>
<dbReference type="PANTHER" id="PTHR47870">
    <property type="entry name" value="CYTOCHROME C-TYPE BIOGENESIS PROTEIN CCMH"/>
    <property type="match status" value="1"/>
</dbReference>
<evidence type="ECO:0000256" key="5">
    <source>
        <dbReference type="PROSITE-ProRule" id="PRU00339"/>
    </source>
</evidence>
<dbReference type="InterPro" id="IPR056413">
    <property type="entry name" value="TPR_CcmH_CycH"/>
</dbReference>
<dbReference type="EMBL" id="CP006745">
    <property type="protein sequence ID" value="AHC73529.1"/>
    <property type="molecule type" value="Genomic_DNA"/>
</dbReference>
<dbReference type="eggNOG" id="COG4235">
    <property type="taxonomic scope" value="Bacteria"/>
</dbReference>
<dbReference type="STRING" id="1401328.P856_302"/>
<dbReference type="Proteomes" id="UP000018700">
    <property type="component" value="Chromosome"/>
</dbReference>
<keyword evidence="6" id="KW-0472">Membrane</keyword>
<evidence type="ECO:0000313" key="8">
    <source>
        <dbReference type="EMBL" id="AHC73529.1"/>
    </source>
</evidence>
<evidence type="ECO:0000256" key="3">
    <source>
        <dbReference type="ARBA" id="ARBA00022748"/>
    </source>
</evidence>
<dbReference type="PROSITE" id="PS50005">
    <property type="entry name" value="TPR"/>
    <property type="match status" value="1"/>
</dbReference>
<organism evidence="8 9">
    <name type="scientific">Candidatus Endolissoclinum faulkneri L5</name>
    <dbReference type="NCBI Taxonomy" id="1401328"/>
    <lineage>
        <taxon>Bacteria</taxon>
        <taxon>Pseudomonadati</taxon>
        <taxon>Pseudomonadota</taxon>
        <taxon>Alphaproteobacteria</taxon>
        <taxon>Rhodospirillales</taxon>
        <taxon>Rhodospirillaceae</taxon>
        <taxon>Candidatus Endolissoclinum</taxon>
    </lineage>
</organism>
<proteinExistence type="predicted"/>
<evidence type="ECO:0000256" key="1">
    <source>
        <dbReference type="ARBA" id="ARBA00004196"/>
    </source>
</evidence>
<keyword evidence="9" id="KW-1185">Reference proteome</keyword>
<name>V9TRJ3_9PROT</name>
<keyword evidence="6" id="KW-0812">Transmembrane</keyword>
<dbReference type="KEGG" id="efk:P856_302"/>
<dbReference type="GO" id="GO:0030313">
    <property type="term" value="C:cell envelope"/>
    <property type="evidence" value="ECO:0007669"/>
    <property type="project" value="UniProtKB-SubCell"/>
</dbReference>
<dbReference type="InterPro" id="IPR019734">
    <property type="entry name" value="TPR_rpt"/>
</dbReference>
<dbReference type="HOGENOM" id="CLU_036074_2_0_5"/>
<evidence type="ECO:0000256" key="4">
    <source>
        <dbReference type="ARBA" id="ARBA00022803"/>
    </source>
</evidence>
<dbReference type="PANTHER" id="PTHR47870:SF1">
    <property type="entry name" value="CYTOCHROME C-TYPE BIOGENESIS PROTEIN CCMH"/>
    <property type="match status" value="1"/>
</dbReference>
<feature type="transmembrane region" description="Helical" evidence="6">
    <location>
        <begin position="93"/>
        <end position="116"/>
    </location>
</feature>
<reference evidence="8 9" key="1">
    <citation type="journal article" date="2013" name="PLoS ONE">
        <title>Bacterial endosymbiosis in a chordate host: long-term co-evolution and conservation of secondary metabolism.</title>
        <authorList>
            <person name="Kwan J.C."/>
            <person name="Schmidt E.W."/>
        </authorList>
    </citation>
    <scope>NUCLEOTIDE SEQUENCE [LARGE SCALE GENOMIC DNA]</scope>
    <source>
        <strain evidence="9">faulkneri L5</strain>
    </source>
</reference>
<keyword evidence="4 5" id="KW-0802">TPR repeat</keyword>
<evidence type="ECO:0000256" key="2">
    <source>
        <dbReference type="ARBA" id="ARBA00022737"/>
    </source>
</evidence>
<comment type="subcellular location">
    <subcellularLocation>
        <location evidence="1">Cell envelope</location>
    </subcellularLocation>
</comment>
<accession>V9TRJ3</accession>
<gene>
    <name evidence="8" type="primary">ccmI</name>
    <name evidence="8" type="ORF">P856_302</name>
</gene>
<dbReference type="AlphaFoldDB" id="V9TRJ3"/>
<dbReference type="GO" id="GO:0017004">
    <property type="term" value="P:cytochrome complex assembly"/>
    <property type="evidence" value="ECO:0007669"/>
    <property type="project" value="UniProtKB-KW"/>
</dbReference>
<dbReference type="InterPro" id="IPR017560">
    <property type="entry name" value="Cyt_c_biogenesis_CcmI"/>
</dbReference>
<keyword evidence="3" id="KW-0201">Cytochrome c-type biogenesis</keyword>
<dbReference type="Gene3D" id="1.25.40.10">
    <property type="entry name" value="Tetratricopeptide repeat domain"/>
    <property type="match status" value="1"/>
</dbReference>
<feature type="transmembrane region" description="Helical" evidence="6">
    <location>
        <begin position="6"/>
        <end position="25"/>
    </location>
</feature>
<dbReference type="NCBIfam" id="TIGR03142">
    <property type="entry name" value="cytochro_ccmI"/>
    <property type="match status" value="1"/>
</dbReference>
<evidence type="ECO:0000256" key="6">
    <source>
        <dbReference type="SAM" id="Phobius"/>
    </source>
</evidence>
<evidence type="ECO:0000313" key="9">
    <source>
        <dbReference type="Proteomes" id="UP000018700"/>
    </source>
</evidence>
<evidence type="ECO:0000259" key="7">
    <source>
        <dbReference type="Pfam" id="PF23914"/>
    </source>
</evidence>
<keyword evidence="6" id="KW-1133">Transmembrane helix</keyword>
<dbReference type="GO" id="GO:0005886">
    <property type="term" value="C:plasma membrane"/>
    <property type="evidence" value="ECO:0007669"/>
    <property type="project" value="TreeGrafter"/>
</dbReference>
<dbReference type="InterPro" id="IPR051263">
    <property type="entry name" value="C-type_cytochrome_biogenesis"/>
</dbReference>
<keyword evidence="2" id="KW-0677">Repeat</keyword>
<feature type="domain" description="Cytochrome c-type biogenesis protein H TPR" evidence="7">
    <location>
        <begin position="147"/>
        <end position="261"/>
    </location>
</feature>
<dbReference type="Pfam" id="PF23914">
    <property type="entry name" value="TPR_CcmH_CycH"/>
    <property type="match status" value="1"/>
</dbReference>
<feature type="repeat" description="TPR" evidence="5">
    <location>
        <begin position="165"/>
        <end position="198"/>
    </location>
</feature>
<dbReference type="SUPFAM" id="SSF48452">
    <property type="entry name" value="TPR-like"/>
    <property type="match status" value="1"/>
</dbReference>
<dbReference type="InterPro" id="IPR011990">
    <property type="entry name" value="TPR-like_helical_dom_sf"/>
</dbReference>
<sequence>MIMTFWVAAGILISIVVLVLIIPLLRQHTAPVPRTACELAVLNNQLAEIENDLACELISKEEANANRIELKQCMLNAINLTDNFVQQSSNMRYNFVVALSIVLFLPLTTSLIYLSIGNPYMPDLPLSIRSKEIGADIVKLAQSQRSIVAMAHNLENRLSFESNDLDSWMLLGRVWLELGDFKQATVAFRQAIKLGGGSEAMGELAETMIRINHGIVSAETYKIFQHILKIVPSDSRARYYLALAALQAGDASSALRQWLLLVADTPLDTNWLATLMKRIEEVANDNKIDLAAIKEQIWLDRIESSK</sequence>